<dbReference type="eggNOG" id="COG1961">
    <property type="taxonomic scope" value="Bacteria"/>
</dbReference>
<dbReference type="EMBL" id="AFUP01000009">
    <property type="protein sequence ID" value="EGV07009.1"/>
    <property type="molecule type" value="Genomic_DNA"/>
</dbReference>
<name>F9PA72_STRCV</name>
<dbReference type="Proteomes" id="UP000016985">
    <property type="component" value="Unassembled WGS sequence"/>
</dbReference>
<reference evidence="2 4" key="1">
    <citation type="submission" date="2011-06" db="EMBL/GenBank/DDBJ databases">
        <authorList>
            <person name="Harkins D.M."/>
            <person name="Madupu R."/>
            <person name="Durkin A.S."/>
            <person name="Torralba M."/>
            <person name="Methe B."/>
            <person name="Sutton G.G."/>
            <person name="Nelson K.E."/>
        </authorList>
    </citation>
    <scope>NUCLEOTIDE SEQUENCE [LARGE SCALE GENOMIC DNA]</scope>
    <source>
        <strain evidence="2 4">SK1060</strain>
    </source>
</reference>
<accession>F9PA72</accession>
<dbReference type="Gene3D" id="3.90.1750.20">
    <property type="entry name" value="Putative Large Serine Recombinase, Chain B, Domain 2"/>
    <property type="match status" value="1"/>
</dbReference>
<dbReference type="InterPro" id="IPR011109">
    <property type="entry name" value="DNA_bind_recombinase_dom"/>
</dbReference>
<keyword evidence="5" id="KW-1185">Reference proteome</keyword>
<sequence length="216" mass="25497">MTRKDGNGIRRLYVDENTAPIVKEIFESYLKGLSTLEISKLLHERKFYVATDYRKYGKVIADSDEPVRIWNPTTVLQVLKNRVYTGTLIQGRNQKHLYEVRKRERLSEEHWTVTENAHEAIISIDTFEKVQMMISSKSSPIKNSRQKMLSLKRIRYFEEKFIVVFAREECAYTGNKVVKNLYFILAVIYLKNLQQKNADYLLQKLLLGKLLRELLM</sequence>
<organism evidence="2 4">
    <name type="scientific">Streptococcus constellatus subsp. pharyngis SK1060 = CCUG 46377</name>
    <dbReference type="NCBI Taxonomy" id="1035184"/>
    <lineage>
        <taxon>Bacteria</taxon>
        <taxon>Bacillati</taxon>
        <taxon>Bacillota</taxon>
        <taxon>Bacilli</taxon>
        <taxon>Lactobacillales</taxon>
        <taxon>Streptococcaceae</taxon>
        <taxon>Streptococcus</taxon>
        <taxon>Streptococcus anginosus group</taxon>
    </lineage>
</organism>
<dbReference type="Proteomes" id="UP000003287">
    <property type="component" value="Unassembled WGS sequence"/>
</dbReference>
<evidence type="ECO:0000313" key="5">
    <source>
        <dbReference type="Proteomes" id="UP000016985"/>
    </source>
</evidence>
<dbReference type="GO" id="GO:0000150">
    <property type="term" value="F:DNA strand exchange activity"/>
    <property type="evidence" value="ECO:0007669"/>
    <property type="project" value="InterPro"/>
</dbReference>
<dbReference type="Pfam" id="PF07508">
    <property type="entry name" value="Recombinase"/>
    <property type="match status" value="1"/>
</dbReference>
<gene>
    <name evidence="3" type="ORF">ANG5_1732</name>
    <name evidence="2" type="ORF">HMPREF1042_2128</name>
</gene>
<dbReference type="InterPro" id="IPR038109">
    <property type="entry name" value="DNA_bind_recomb_sf"/>
</dbReference>
<dbReference type="PANTHER" id="PTHR30461:SF23">
    <property type="entry name" value="DNA RECOMBINASE-RELATED"/>
    <property type="match status" value="1"/>
</dbReference>
<proteinExistence type="predicted"/>
<dbReference type="PROSITE" id="PS51737">
    <property type="entry name" value="RECOMBINASE_DNA_BIND"/>
    <property type="match status" value="1"/>
</dbReference>
<evidence type="ECO:0000259" key="1">
    <source>
        <dbReference type="PROSITE" id="PS51737"/>
    </source>
</evidence>
<feature type="domain" description="Recombinase" evidence="1">
    <location>
        <begin position="1"/>
        <end position="141"/>
    </location>
</feature>
<dbReference type="PANTHER" id="PTHR30461">
    <property type="entry name" value="DNA-INVERTASE FROM LAMBDOID PROPHAGE"/>
    <property type="match status" value="1"/>
</dbReference>
<dbReference type="EMBL" id="BASX01000016">
    <property type="protein sequence ID" value="GAD45204.1"/>
    <property type="molecule type" value="Genomic_DNA"/>
</dbReference>
<evidence type="ECO:0000313" key="2">
    <source>
        <dbReference type="EMBL" id="EGV07009.1"/>
    </source>
</evidence>
<dbReference type="InterPro" id="IPR050639">
    <property type="entry name" value="SSR_resolvase"/>
</dbReference>
<dbReference type="GO" id="GO:0003677">
    <property type="term" value="F:DNA binding"/>
    <property type="evidence" value="ECO:0007669"/>
    <property type="project" value="InterPro"/>
</dbReference>
<reference evidence="3 5" key="2">
    <citation type="submission" date="2013-09" db="EMBL/GenBank/DDBJ databases">
        <title>Genome Sequences of seven clinical isolates and type strains of anginosus group streptococci.</title>
        <authorList>
            <person name="Maruyama F."/>
            <person name="Sakurai A."/>
            <person name="Ogura Y."/>
            <person name="Homma H."/>
            <person name="Takahashi N."/>
            <person name="Ohtsubo Y."/>
            <person name="Hoshino T."/>
            <person name="Okahashi N."/>
            <person name="Nakagawa I."/>
            <person name="Kimura S."/>
            <person name="Fujiwara T."/>
            <person name="Hayashi T."/>
            <person name="Shintani S."/>
        </authorList>
    </citation>
    <scope>NUCLEOTIDE SEQUENCE [LARGE SCALE GENOMIC DNA]</scope>
    <source>
        <strain evidence="3">CCUG 46377</strain>
        <strain evidence="5">CCUG46377</strain>
    </source>
</reference>
<protein>
    <submittedName>
        <fullName evidence="2">Recombinase</fullName>
    </submittedName>
</protein>
<evidence type="ECO:0000313" key="4">
    <source>
        <dbReference type="Proteomes" id="UP000003287"/>
    </source>
</evidence>
<evidence type="ECO:0000313" key="3">
    <source>
        <dbReference type="EMBL" id="GAD45204.1"/>
    </source>
</evidence>
<dbReference type="AlphaFoldDB" id="F9PA72"/>